<name>A0A445DHS8_ARAHY</name>
<evidence type="ECO:0000313" key="1">
    <source>
        <dbReference type="EMBL" id="RYR62741.1"/>
    </source>
</evidence>
<keyword evidence="2" id="KW-1185">Reference proteome</keyword>
<comment type="caution">
    <text evidence="1">The sequence shown here is derived from an EMBL/GenBank/DDBJ whole genome shotgun (WGS) entry which is preliminary data.</text>
</comment>
<dbReference type="AlphaFoldDB" id="A0A445DHS8"/>
<dbReference type="EMBL" id="SDMP01000004">
    <property type="protein sequence ID" value="RYR62741.1"/>
    <property type="molecule type" value="Genomic_DNA"/>
</dbReference>
<accession>A0A445DHS8</accession>
<reference evidence="1 2" key="1">
    <citation type="submission" date="2019-01" db="EMBL/GenBank/DDBJ databases">
        <title>Sequencing of cultivated peanut Arachis hypogaea provides insights into genome evolution and oil improvement.</title>
        <authorList>
            <person name="Chen X."/>
        </authorList>
    </citation>
    <scope>NUCLEOTIDE SEQUENCE [LARGE SCALE GENOMIC DNA]</scope>
    <source>
        <strain evidence="2">cv. Fuhuasheng</strain>
        <tissue evidence="1">Leaves</tissue>
    </source>
</reference>
<gene>
    <name evidence="1" type="ORF">Ahy_A04g020476</name>
</gene>
<evidence type="ECO:0000313" key="2">
    <source>
        <dbReference type="Proteomes" id="UP000289738"/>
    </source>
</evidence>
<sequence length="92" mass="10635">MSNERKAIVQELGFSGLMRIPPMNVSHKLLKELAYSFDLIRNTLDTRYGVYHINKENIGAILGPLFSSKLKFQELTEKDKEVYRSFQGKTLK</sequence>
<dbReference type="Proteomes" id="UP000289738">
    <property type="component" value="Chromosome A04"/>
</dbReference>
<organism evidence="1 2">
    <name type="scientific">Arachis hypogaea</name>
    <name type="common">Peanut</name>
    <dbReference type="NCBI Taxonomy" id="3818"/>
    <lineage>
        <taxon>Eukaryota</taxon>
        <taxon>Viridiplantae</taxon>
        <taxon>Streptophyta</taxon>
        <taxon>Embryophyta</taxon>
        <taxon>Tracheophyta</taxon>
        <taxon>Spermatophyta</taxon>
        <taxon>Magnoliopsida</taxon>
        <taxon>eudicotyledons</taxon>
        <taxon>Gunneridae</taxon>
        <taxon>Pentapetalae</taxon>
        <taxon>rosids</taxon>
        <taxon>fabids</taxon>
        <taxon>Fabales</taxon>
        <taxon>Fabaceae</taxon>
        <taxon>Papilionoideae</taxon>
        <taxon>50 kb inversion clade</taxon>
        <taxon>dalbergioids sensu lato</taxon>
        <taxon>Dalbergieae</taxon>
        <taxon>Pterocarpus clade</taxon>
        <taxon>Arachis</taxon>
    </lineage>
</organism>
<protein>
    <submittedName>
        <fullName evidence="1">Uncharacterized protein</fullName>
    </submittedName>
</protein>
<proteinExistence type="predicted"/>